<keyword evidence="14" id="KW-1185">Reference proteome</keyword>
<name>A0A8J1LJI6_XENLA</name>
<feature type="compositionally biased region" description="Low complexity" evidence="10">
    <location>
        <begin position="371"/>
        <end position="411"/>
    </location>
</feature>
<dbReference type="GO" id="GO:0051289">
    <property type="term" value="P:protein homotetramerization"/>
    <property type="evidence" value="ECO:0007669"/>
    <property type="project" value="InterPro"/>
</dbReference>
<evidence type="ECO:0000256" key="8">
    <source>
        <dbReference type="ARBA" id="ARBA00023163"/>
    </source>
</evidence>
<evidence type="ECO:0000256" key="6">
    <source>
        <dbReference type="ARBA" id="ARBA00023015"/>
    </source>
</evidence>
<reference evidence="15" key="1">
    <citation type="submission" date="2025-08" db="UniProtKB">
        <authorList>
            <consortium name="RefSeq"/>
        </authorList>
    </citation>
    <scope>IDENTIFICATION</scope>
    <source>
        <strain evidence="15">J_2021</strain>
        <tissue evidence="15">Erythrocytes</tissue>
    </source>
</reference>
<feature type="compositionally biased region" description="Low complexity" evidence="10">
    <location>
        <begin position="343"/>
        <end position="362"/>
    </location>
</feature>
<dbReference type="GO" id="GO:0008140">
    <property type="term" value="F:cAMP response element binding protein binding"/>
    <property type="evidence" value="ECO:0000318"/>
    <property type="project" value="GO_Central"/>
</dbReference>
<dbReference type="GeneID" id="108699627"/>
<feature type="domain" description="Transducer of regulated CREB activity C-terminal" evidence="13">
    <location>
        <begin position="812"/>
        <end position="885"/>
    </location>
</feature>
<dbReference type="GO" id="GO:0005634">
    <property type="term" value="C:nucleus"/>
    <property type="evidence" value="ECO:0000318"/>
    <property type="project" value="GO_Central"/>
</dbReference>
<evidence type="ECO:0000313" key="14">
    <source>
        <dbReference type="Proteomes" id="UP000186698"/>
    </source>
</evidence>
<proteinExistence type="inferred from homology"/>
<dbReference type="Proteomes" id="UP000186698">
    <property type="component" value="Chromosome 8L"/>
</dbReference>
<feature type="region of interest" description="Disordered" evidence="10">
    <location>
        <begin position="681"/>
        <end position="747"/>
    </location>
</feature>
<dbReference type="PANTHER" id="PTHR13589:SF6">
    <property type="entry name" value="CREB-REGULATED TRANSCRIPTION COACTIVATOR 2"/>
    <property type="match status" value="1"/>
</dbReference>
<dbReference type="Pfam" id="PF12885">
    <property type="entry name" value="TORC_M"/>
    <property type="match status" value="1"/>
</dbReference>
<dbReference type="RefSeq" id="XP_041429753.1">
    <property type="nucleotide sequence ID" value="XM_041573819.1"/>
</dbReference>
<keyword evidence="6" id="KW-0805">Transcription regulation</keyword>
<dbReference type="Pfam" id="PF12884">
    <property type="entry name" value="TORC_N"/>
    <property type="match status" value="1"/>
</dbReference>
<feature type="compositionally biased region" description="Polar residues" evidence="10">
    <location>
        <begin position="448"/>
        <end position="473"/>
    </location>
</feature>
<evidence type="ECO:0000256" key="4">
    <source>
        <dbReference type="ARBA" id="ARBA00022490"/>
    </source>
</evidence>
<evidence type="ECO:0000256" key="1">
    <source>
        <dbReference type="ARBA" id="ARBA00004123"/>
    </source>
</evidence>
<feature type="compositionally biased region" description="Low complexity" evidence="10">
    <location>
        <begin position="688"/>
        <end position="726"/>
    </location>
</feature>
<dbReference type="Pfam" id="PF12886">
    <property type="entry name" value="TORC_C"/>
    <property type="match status" value="1"/>
</dbReference>
<evidence type="ECO:0000259" key="12">
    <source>
        <dbReference type="Pfam" id="PF12885"/>
    </source>
</evidence>
<dbReference type="AlphaFoldDB" id="A0A8J1LJI6"/>
<feature type="compositionally biased region" description="Low complexity" evidence="10">
    <location>
        <begin position="622"/>
        <end position="636"/>
    </location>
</feature>
<evidence type="ECO:0000256" key="9">
    <source>
        <dbReference type="ARBA" id="ARBA00023242"/>
    </source>
</evidence>
<evidence type="ECO:0000256" key="3">
    <source>
        <dbReference type="ARBA" id="ARBA00007167"/>
    </source>
</evidence>
<accession>A0A8J1LJI6</accession>
<dbReference type="GO" id="GO:0003713">
    <property type="term" value="F:transcription coactivator activity"/>
    <property type="evidence" value="ECO:0000318"/>
    <property type="project" value="GO_Central"/>
</dbReference>
<evidence type="ECO:0000259" key="13">
    <source>
        <dbReference type="Pfam" id="PF12886"/>
    </source>
</evidence>
<feature type="region of interest" description="Disordered" evidence="10">
    <location>
        <begin position="1"/>
        <end position="23"/>
    </location>
</feature>
<feature type="compositionally biased region" description="Low complexity" evidence="10">
    <location>
        <begin position="1"/>
        <end position="18"/>
    </location>
</feature>
<evidence type="ECO:0000259" key="11">
    <source>
        <dbReference type="Pfam" id="PF12884"/>
    </source>
</evidence>
<keyword evidence="5" id="KW-0597">Phosphoprotein</keyword>
<organism evidence="14 15">
    <name type="scientific">Xenopus laevis</name>
    <name type="common">African clawed frog</name>
    <dbReference type="NCBI Taxonomy" id="8355"/>
    <lineage>
        <taxon>Eukaryota</taxon>
        <taxon>Metazoa</taxon>
        <taxon>Chordata</taxon>
        <taxon>Craniata</taxon>
        <taxon>Vertebrata</taxon>
        <taxon>Euteleostomi</taxon>
        <taxon>Amphibia</taxon>
        <taxon>Batrachia</taxon>
        <taxon>Anura</taxon>
        <taxon>Pipoidea</taxon>
        <taxon>Pipidae</taxon>
        <taxon>Xenopodinae</taxon>
        <taxon>Xenopus</taxon>
        <taxon>Xenopus</taxon>
    </lineage>
</organism>
<dbReference type="InterPro" id="IPR024783">
    <property type="entry name" value="TORC_N"/>
</dbReference>
<feature type="region of interest" description="Disordered" evidence="10">
    <location>
        <begin position="343"/>
        <end position="664"/>
    </location>
</feature>
<evidence type="ECO:0000256" key="7">
    <source>
        <dbReference type="ARBA" id="ARBA00023159"/>
    </source>
</evidence>
<comment type="subcellular location">
    <subcellularLocation>
        <location evidence="2">Cytoplasm</location>
    </subcellularLocation>
    <subcellularLocation>
        <location evidence="1">Nucleus</location>
    </subcellularLocation>
</comment>
<evidence type="ECO:0000256" key="10">
    <source>
        <dbReference type="SAM" id="MobiDB-lite"/>
    </source>
</evidence>
<feature type="compositionally biased region" description="Polar residues" evidence="10">
    <location>
        <begin position="727"/>
        <end position="737"/>
    </location>
</feature>
<evidence type="ECO:0000256" key="2">
    <source>
        <dbReference type="ARBA" id="ARBA00004496"/>
    </source>
</evidence>
<comment type="similarity">
    <text evidence="3">Belongs to the TORC family.</text>
</comment>
<dbReference type="OrthoDB" id="8947034at2759"/>
<dbReference type="PANTHER" id="PTHR13589">
    <property type="entry name" value="CREB-REGULATED TRANSCRIPTION COACTIVATOR"/>
    <property type="match status" value="1"/>
</dbReference>
<keyword evidence="9" id="KW-0539">Nucleus</keyword>
<keyword evidence="8" id="KW-0804">Transcription</keyword>
<gene>
    <name evidence="15" type="primary">LOC108699627</name>
</gene>
<sequence>MAASAGANGPGSASSSNPRKFSEKIALQRQRQAEETAAFDEVMMNIDSTRLQVQKVRMGHMRGRYYGGSLPNVNQIGSGSVEYQGPPHSPLESSRNTRHHGLVERVQRDPRSMMSPLRRFMRHLDSSPYNVSYLSPQQEPSWRRNMPWGNYPSDTGQLFRLPTALNRTNSDSALHTSVMNPSSQDPYAAATQGVTLPSNRRSAFLFPAPAIEEDLHVDSSHLLKPCDAKRMLMSSARPKSCEVPGINICPSVDEPTSIPPVASILNSGGSLPDLTNLHLPSPLPTPLDLDESRFSSLSGGGSTGNLTNTMTHLGISRIGMPPDYEIPGFLRLLMQNSLSRSSLQSSLSNPNLQASLSNPNLQASLSNPSLQTSYSNPSLQSSLSSQSLTSSLSNSSQSLPSAYSTPSSPSSSFPPPVPAPMNTSPRRRVPLSPLTLPLGGDSRRPHQKQFSPTMSPTLSSITQGVPLDTSNLPGDQRLPPYHFSHTSLLHPSQQSQQPLHQQLQPPSQQPLHQQLQPPSQQPLHQQLQPPSQQPLHQQLQQFHRSQQPSHQPQQSSHQSQQPLHQTQQTLHLSQQSLHQPLHQTQQLLHQSQQPLHQTQQALHQSQQPLHQSPHNLQKSKQPMHQSQPSLPHSQSSVNQSQQPAHQSQPTANPSQQCQHQSQALMNPSQRLLPQTEIPMNQSHQQCVNQSQATSNLSQQQSQSHQSSQHSQQLLQQYTQKPLQQAPRGSQQIHSASQHFPAPCEQNSGAQSYQQLFEHYSLGNFEQFNMEEGDTGGCFGGSSGLFSEEQQPSGTQSLNKYNLNNCSRHEPIPDIILSAVDSTPGFSKEITSALSCVPGFEVDQSLGLEEDFNIEPLTWDGLNMLSDPYALLTDPLVEDSFRSDRLQ</sequence>
<dbReference type="GO" id="GO:0071320">
    <property type="term" value="P:cellular response to cAMP"/>
    <property type="evidence" value="ECO:0000318"/>
    <property type="project" value="GO_Central"/>
</dbReference>
<dbReference type="InterPro" id="IPR024786">
    <property type="entry name" value="TORC"/>
</dbReference>
<evidence type="ECO:0000256" key="5">
    <source>
        <dbReference type="ARBA" id="ARBA00022553"/>
    </source>
</evidence>
<feature type="compositionally biased region" description="Low complexity" evidence="10">
    <location>
        <begin position="487"/>
        <end position="614"/>
    </location>
</feature>
<feature type="compositionally biased region" description="Polar residues" evidence="10">
    <location>
        <begin position="637"/>
        <end position="664"/>
    </location>
</feature>
<protein>
    <submittedName>
        <fullName evidence="15">CREB-regulated transcription coactivator 2 isoform X1</fullName>
    </submittedName>
</protein>
<dbReference type="InterPro" id="IPR024784">
    <property type="entry name" value="TORC_M"/>
</dbReference>
<dbReference type="GO" id="GO:0005737">
    <property type="term" value="C:cytoplasm"/>
    <property type="evidence" value="ECO:0000318"/>
    <property type="project" value="GO_Central"/>
</dbReference>
<dbReference type="GO" id="GO:0045944">
    <property type="term" value="P:positive regulation of transcription by RNA polymerase II"/>
    <property type="evidence" value="ECO:0000318"/>
    <property type="project" value="GO_Central"/>
</dbReference>
<keyword evidence="4" id="KW-0963">Cytoplasm</keyword>
<feature type="domain" description="Transducer of regulated CREB activity N-terminal" evidence="11">
    <location>
        <begin position="17"/>
        <end position="71"/>
    </location>
</feature>
<dbReference type="KEGG" id="xla:108699627"/>
<dbReference type="InterPro" id="IPR024785">
    <property type="entry name" value="TORC_C"/>
</dbReference>
<feature type="domain" description="Transducer of regulated CREB activity middle" evidence="12">
    <location>
        <begin position="167"/>
        <end position="316"/>
    </location>
</feature>
<evidence type="ECO:0000313" key="15">
    <source>
        <dbReference type="RefSeq" id="XP_041429753.1"/>
    </source>
</evidence>
<keyword evidence="7" id="KW-0010">Activator</keyword>
<dbReference type="CTD" id="108699627"/>